<dbReference type="GO" id="GO:0042744">
    <property type="term" value="P:hydrogen peroxide catabolic process"/>
    <property type="evidence" value="ECO:0007669"/>
    <property type="project" value="TreeGrafter"/>
</dbReference>
<evidence type="ECO:0000256" key="4">
    <source>
        <dbReference type="ARBA" id="ARBA00022617"/>
    </source>
</evidence>
<dbReference type="InterPro" id="IPR019793">
    <property type="entry name" value="Peroxidases_heam-ligand_BS"/>
</dbReference>
<dbReference type="InterPro" id="IPR044831">
    <property type="entry name" value="Ccp1-like"/>
</dbReference>
<dbReference type="PANTHER" id="PTHR31356">
    <property type="entry name" value="THYLAKOID LUMENAL 29 KDA PROTEIN, CHLOROPLASTIC-RELATED"/>
    <property type="match status" value="1"/>
</dbReference>
<evidence type="ECO:0000256" key="9">
    <source>
        <dbReference type="ARBA" id="ARBA00023128"/>
    </source>
</evidence>
<evidence type="ECO:0000256" key="12">
    <source>
        <dbReference type="ARBA" id="ARBA00049265"/>
    </source>
</evidence>
<dbReference type="InterPro" id="IPR010255">
    <property type="entry name" value="Haem_peroxidase_sf"/>
</dbReference>
<dbReference type="SUPFAM" id="SSF48113">
    <property type="entry name" value="Heme-dependent peroxidases"/>
    <property type="match status" value="1"/>
</dbReference>
<dbReference type="Pfam" id="PF00141">
    <property type="entry name" value="peroxidase"/>
    <property type="match status" value="1"/>
</dbReference>
<evidence type="ECO:0000256" key="11">
    <source>
        <dbReference type="ARBA" id="ARBA00040313"/>
    </source>
</evidence>
<dbReference type="EC" id="1.11.1.5" evidence="10"/>
<proteinExistence type="inferred from homology"/>
<sequence>MLFNYARLGSRLAAPAAFTASVTLYSLRDAHAKEAAVDMSKVREAIMKIVDDDAEKRDDGTSLAGTYIRLAWHCCGTYKKEDNSGGSNGARMRFSPEAKYGNNAGLDRARASLEPVKAQFPGLSYADLYTYAGVVTVEEAGGPKIPYKPGRVDMEDGASSDPDDRLPNADYGGRDKNVSGIRNIFYRMGFNDGEIVALMGAHAMGRCHTQDSGFWGPWTNAETTFSNEYFRLLTEERWSPKTMHEGKPWTGPDQFEDATGNLMMLPVDMMLIMEPAFKKYVEMYAKDEDKFFTDFASAFGKLLALGVPEAAVPIGAKPWYQVW</sequence>
<keyword evidence="3" id="KW-0575">Peroxidase</keyword>
<dbReference type="PRINTS" id="PR00459">
    <property type="entry name" value="ASPEROXIDASE"/>
</dbReference>
<dbReference type="GO" id="GO:0020037">
    <property type="term" value="F:heme binding"/>
    <property type="evidence" value="ECO:0007669"/>
    <property type="project" value="InterPro"/>
</dbReference>
<dbReference type="InterPro" id="IPR019794">
    <property type="entry name" value="Peroxidases_AS"/>
</dbReference>
<keyword evidence="7" id="KW-0560">Oxidoreductase</keyword>
<keyword evidence="8" id="KW-0408">Iron</keyword>
<evidence type="ECO:0000256" key="6">
    <source>
        <dbReference type="ARBA" id="ARBA00022946"/>
    </source>
</evidence>
<dbReference type="GO" id="GO:0046872">
    <property type="term" value="F:metal ion binding"/>
    <property type="evidence" value="ECO:0007669"/>
    <property type="project" value="UniProtKB-KW"/>
</dbReference>
<comment type="similarity">
    <text evidence="13">Belongs to the peroxidase family.</text>
</comment>
<dbReference type="GO" id="GO:0000302">
    <property type="term" value="P:response to reactive oxygen species"/>
    <property type="evidence" value="ECO:0007669"/>
    <property type="project" value="TreeGrafter"/>
</dbReference>
<evidence type="ECO:0000313" key="16">
    <source>
        <dbReference type="EMBL" id="CAE0717815.1"/>
    </source>
</evidence>
<keyword evidence="5" id="KW-0479">Metal-binding</keyword>
<dbReference type="Gene3D" id="1.10.420.10">
    <property type="entry name" value="Peroxidase, domain 2"/>
    <property type="match status" value="1"/>
</dbReference>
<gene>
    <name evidence="16" type="ORF">PAUS00366_LOCUS10568</name>
</gene>
<dbReference type="PROSITE" id="PS50873">
    <property type="entry name" value="PEROXIDASE_4"/>
    <property type="match status" value="1"/>
</dbReference>
<evidence type="ECO:0000256" key="3">
    <source>
        <dbReference type="ARBA" id="ARBA00022559"/>
    </source>
</evidence>
<dbReference type="PANTHER" id="PTHR31356:SF58">
    <property type="entry name" value="CYTOCHROME C PEROXIDASE, MITOCHONDRIAL"/>
    <property type="match status" value="1"/>
</dbReference>
<reference evidence="16" key="1">
    <citation type="submission" date="2021-01" db="EMBL/GenBank/DDBJ databases">
        <authorList>
            <person name="Corre E."/>
            <person name="Pelletier E."/>
            <person name="Niang G."/>
            <person name="Scheremetjew M."/>
            <person name="Finn R."/>
            <person name="Kale V."/>
            <person name="Holt S."/>
            <person name="Cochrane G."/>
            <person name="Meng A."/>
            <person name="Brown T."/>
            <person name="Cohen L."/>
        </authorList>
    </citation>
    <scope>NUCLEOTIDE SEQUENCE</scope>
    <source>
        <strain evidence="16">10249 10 AB</strain>
    </source>
</reference>
<dbReference type="FunFam" id="1.10.420.10:FF:000009">
    <property type="entry name" value="Ascorbate peroxidase"/>
    <property type="match status" value="1"/>
</dbReference>
<dbReference type="InterPro" id="IPR002207">
    <property type="entry name" value="Peroxidase_I"/>
</dbReference>
<evidence type="ECO:0000256" key="5">
    <source>
        <dbReference type="ARBA" id="ARBA00022723"/>
    </source>
</evidence>
<keyword evidence="6" id="KW-0809">Transit peptide</keyword>
<evidence type="ECO:0000256" key="10">
    <source>
        <dbReference type="ARBA" id="ARBA00039063"/>
    </source>
</evidence>
<name>A0A7S4EJS7_9STRA</name>
<dbReference type="PRINTS" id="PR00458">
    <property type="entry name" value="PEROXIDASE"/>
</dbReference>
<organism evidence="16">
    <name type="scientific">Pseudo-nitzschia australis</name>
    <dbReference type="NCBI Taxonomy" id="44445"/>
    <lineage>
        <taxon>Eukaryota</taxon>
        <taxon>Sar</taxon>
        <taxon>Stramenopiles</taxon>
        <taxon>Ochrophyta</taxon>
        <taxon>Bacillariophyta</taxon>
        <taxon>Bacillariophyceae</taxon>
        <taxon>Bacillariophycidae</taxon>
        <taxon>Bacillariales</taxon>
        <taxon>Bacillariaceae</taxon>
        <taxon>Pseudo-nitzschia</taxon>
    </lineage>
</organism>
<dbReference type="EMBL" id="HBIX01014448">
    <property type="protein sequence ID" value="CAE0717815.1"/>
    <property type="molecule type" value="Transcribed_RNA"/>
</dbReference>
<keyword evidence="4" id="KW-0349">Heme</keyword>
<dbReference type="PROSITE" id="PS00435">
    <property type="entry name" value="PEROXIDASE_1"/>
    <property type="match status" value="1"/>
</dbReference>
<dbReference type="PROSITE" id="PS00436">
    <property type="entry name" value="PEROXIDASE_2"/>
    <property type="match status" value="1"/>
</dbReference>
<dbReference type="GO" id="GO:0005759">
    <property type="term" value="C:mitochondrial matrix"/>
    <property type="evidence" value="ECO:0007669"/>
    <property type="project" value="UniProtKB-SubCell"/>
</dbReference>
<dbReference type="AlphaFoldDB" id="A0A7S4EJS7"/>
<comment type="catalytic activity">
    <reaction evidence="12">
        <text>2 Fe(II)-[cytochrome c] + H2O2 + 2 H(+) = 2 Fe(III)-[cytochrome c] + 2 H2O</text>
        <dbReference type="Rhea" id="RHEA:16581"/>
        <dbReference type="Rhea" id="RHEA-COMP:10350"/>
        <dbReference type="Rhea" id="RHEA-COMP:14399"/>
        <dbReference type="ChEBI" id="CHEBI:15377"/>
        <dbReference type="ChEBI" id="CHEBI:15378"/>
        <dbReference type="ChEBI" id="CHEBI:16240"/>
        <dbReference type="ChEBI" id="CHEBI:29033"/>
        <dbReference type="ChEBI" id="CHEBI:29034"/>
        <dbReference type="EC" id="1.11.1.5"/>
    </reaction>
</comment>
<evidence type="ECO:0000256" key="8">
    <source>
        <dbReference type="ARBA" id="ARBA00023004"/>
    </source>
</evidence>
<dbReference type="GO" id="GO:0034599">
    <property type="term" value="P:cellular response to oxidative stress"/>
    <property type="evidence" value="ECO:0007669"/>
    <property type="project" value="InterPro"/>
</dbReference>
<feature type="domain" description="Plant heme peroxidase family profile" evidence="15">
    <location>
        <begin position="62"/>
        <end position="323"/>
    </location>
</feature>
<feature type="compositionally biased region" description="Basic and acidic residues" evidence="14">
    <location>
        <begin position="162"/>
        <end position="173"/>
    </location>
</feature>
<evidence type="ECO:0000256" key="13">
    <source>
        <dbReference type="RuleBase" id="RU004241"/>
    </source>
</evidence>
<dbReference type="InterPro" id="IPR002016">
    <property type="entry name" value="Haem_peroxidase"/>
</dbReference>
<dbReference type="GO" id="GO:0004130">
    <property type="term" value="F:cytochrome-c peroxidase activity"/>
    <property type="evidence" value="ECO:0007669"/>
    <property type="project" value="UniProtKB-EC"/>
</dbReference>
<evidence type="ECO:0000259" key="15">
    <source>
        <dbReference type="PROSITE" id="PS50873"/>
    </source>
</evidence>
<comment type="subcellular location">
    <subcellularLocation>
        <location evidence="2">Mitochondrion intermembrane space</location>
    </subcellularLocation>
    <subcellularLocation>
        <location evidence="1">Mitochondrion matrix</location>
    </subcellularLocation>
</comment>
<protein>
    <recommendedName>
        <fullName evidence="11">Cytochrome c peroxidase, mitochondrial</fullName>
        <ecNumber evidence="10">1.11.1.5</ecNumber>
    </recommendedName>
</protein>
<evidence type="ECO:0000256" key="2">
    <source>
        <dbReference type="ARBA" id="ARBA00004569"/>
    </source>
</evidence>
<feature type="region of interest" description="Disordered" evidence="14">
    <location>
        <begin position="142"/>
        <end position="173"/>
    </location>
</feature>
<accession>A0A7S4EJS7</accession>
<dbReference type="GO" id="GO:0005758">
    <property type="term" value="C:mitochondrial intermembrane space"/>
    <property type="evidence" value="ECO:0007669"/>
    <property type="project" value="UniProtKB-SubCell"/>
</dbReference>
<evidence type="ECO:0000256" key="14">
    <source>
        <dbReference type="SAM" id="MobiDB-lite"/>
    </source>
</evidence>
<evidence type="ECO:0000256" key="1">
    <source>
        <dbReference type="ARBA" id="ARBA00004305"/>
    </source>
</evidence>
<keyword evidence="9" id="KW-0496">Mitochondrion</keyword>
<evidence type="ECO:0000256" key="7">
    <source>
        <dbReference type="ARBA" id="ARBA00023002"/>
    </source>
</evidence>
<dbReference type="Gene3D" id="1.10.520.10">
    <property type="match status" value="1"/>
</dbReference>